<evidence type="ECO:0000313" key="2">
    <source>
        <dbReference type="EMBL" id="TSC92069.1"/>
    </source>
</evidence>
<dbReference type="EMBL" id="VMGH01000020">
    <property type="protein sequence ID" value="TSC92069.1"/>
    <property type="molecule type" value="Genomic_DNA"/>
</dbReference>
<reference evidence="2 3" key="1">
    <citation type="submission" date="2017-07" db="EMBL/GenBank/DDBJ databases">
        <title>Mechanisms for carbon and nitrogen cycling indicate functional differentiation within the Candidate Phyla Radiation.</title>
        <authorList>
            <person name="Danczak R.E."/>
            <person name="Johnston M.D."/>
            <person name="Kenah C."/>
            <person name="Slattery M."/>
            <person name="Wrighton K.C."/>
            <person name="Wilkins M.J."/>
        </authorList>
    </citation>
    <scope>NUCLEOTIDE SEQUENCE [LARGE SCALE GENOMIC DNA]</scope>
    <source>
        <strain evidence="2">Licking1014_96</strain>
    </source>
</reference>
<gene>
    <name evidence="2" type="ORF">CEN92_157</name>
</gene>
<dbReference type="AlphaFoldDB" id="A0A554LHB7"/>
<comment type="caution">
    <text evidence="2">The sequence shown here is derived from an EMBL/GenBank/DDBJ whole genome shotgun (WGS) entry which is preliminary data.</text>
</comment>
<accession>A0A554LHB7</accession>
<organism evidence="2 3">
    <name type="scientific">Candidatus Berkelbacteria bacterium Licking1014_96</name>
    <dbReference type="NCBI Taxonomy" id="2017149"/>
    <lineage>
        <taxon>Bacteria</taxon>
        <taxon>Candidatus Berkelbacteria</taxon>
    </lineage>
</organism>
<evidence type="ECO:0000256" key="1">
    <source>
        <dbReference type="SAM" id="MobiDB-lite"/>
    </source>
</evidence>
<name>A0A554LHB7_9BACT</name>
<proteinExistence type="predicted"/>
<evidence type="ECO:0000313" key="3">
    <source>
        <dbReference type="Proteomes" id="UP000318296"/>
    </source>
</evidence>
<feature type="region of interest" description="Disordered" evidence="1">
    <location>
        <begin position="1"/>
        <end position="28"/>
    </location>
</feature>
<dbReference type="Proteomes" id="UP000318296">
    <property type="component" value="Unassembled WGS sequence"/>
</dbReference>
<sequence length="86" mass="9059">MAVIEPHECLRTPTIPQTHLGPPPLAASARGLSRRLHLGSSPQAILSQRSAGTRQDNIVPGEAGRFTYPAREFTGSLELVVGCASG</sequence>
<feature type="compositionally biased region" description="Basic and acidic residues" evidence="1">
    <location>
        <begin position="1"/>
        <end position="10"/>
    </location>
</feature>
<protein>
    <submittedName>
        <fullName evidence="2">Uncharacterized protein</fullName>
    </submittedName>
</protein>